<dbReference type="InterPro" id="IPR035906">
    <property type="entry name" value="MetI-like_sf"/>
</dbReference>
<dbReference type="Proteomes" id="UP000251617">
    <property type="component" value="Chromosome"/>
</dbReference>
<proteinExistence type="inferred from homology"/>
<accession>A0AAD0L677</accession>
<feature type="transmembrane region" description="Helical" evidence="7">
    <location>
        <begin position="236"/>
        <end position="258"/>
    </location>
</feature>
<dbReference type="InterPro" id="IPR000515">
    <property type="entry name" value="MetI-like"/>
</dbReference>
<feature type="transmembrane region" description="Helical" evidence="7">
    <location>
        <begin position="183"/>
        <end position="216"/>
    </location>
</feature>
<name>A0AAD0L677_PSEPU</name>
<comment type="subcellular location">
    <subcellularLocation>
        <location evidence="1 7">Cell membrane</location>
        <topology evidence="1 7">Multi-pass membrane protein</topology>
    </subcellularLocation>
</comment>
<dbReference type="PANTHER" id="PTHR30151:SF20">
    <property type="entry name" value="ABC TRANSPORTER PERMEASE PROTEIN HI_0355-RELATED"/>
    <property type="match status" value="1"/>
</dbReference>
<reference evidence="9 10" key="1">
    <citation type="submission" date="2018-06" db="EMBL/GenBank/DDBJ databases">
        <title>The genome of Pseudomonas putida NX-1, a lignin degrader.</title>
        <authorList>
            <person name="Xu Z."/>
        </authorList>
    </citation>
    <scope>NUCLEOTIDE SEQUENCE [LARGE SCALE GENOMIC DNA]</scope>
    <source>
        <strain evidence="9 10">NX-1</strain>
    </source>
</reference>
<dbReference type="RefSeq" id="WP_112898338.1">
    <property type="nucleotide sequence ID" value="NZ_CP030750.1"/>
</dbReference>
<dbReference type="Pfam" id="PF00528">
    <property type="entry name" value="BPD_transp_1"/>
    <property type="match status" value="1"/>
</dbReference>
<comment type="similarity">
    <text evidence="7">Belongs to the binding-protein-dependent transport system permease family.</text>
</comment>
<keyword evidence="2 7" id="KW-0813">Transport</keyword>
<dbReference type="Gene3D" id="1.10.3720.10">
    <property type="entry name" value="MetI-like"/>
    <property type="match status" value="1"/>
</dbReference>
<dbReference type="EMBL" id="CP030750">
    <property type="protein sequence ID" value="AXA25143.1"/>
    <property type="molecule type" value="Genomic_DNA"/>
</dbReference>
<dbReference type="SUPFAM" id="SSF161098">
    <property type="entry name" value="MetI-like"/>
    <property type="match status" value="1"/>
</dbReference>
<dbReference type="PANTHER" id="PTHR30151">
    <property type="entry name" value="ALKANE SULFONATE ABC TRANSPORTER-RELATED, MEMBRANE SUBUNIT"/>
    <property type="match status" value="1"/>
</dbReference>
<evidence type="ECO:0000256" key="3">
    <source>
        <dbReference type="ARBA" id="ARBA00022475"/>
    </source>
</evidence>
<keyword evidence="3" id="KW-1003">Cell membrane</keyword>
<dbReference type="CDD" id="cd06261">
    <property type="entry name" value="TM_PBP2"/>
    <property type="match status" value="1"/>
</dbReference>
<keyword evidence="4 7" id="KW-0812">Transmembrane</keyword>
<evidence type="ECO:0000256" key="5">
    <source>
        <dbReference type="ARBA" id="ARBA00022989"/>
    </source>
</evidence>
<evidence type="ECO:0000256" key="2">
    <source>
        <dbReference type="ARBA" id="ARBA00022448"/>
    </source>
</evidence>
<feature type="domain" description="ABC transmembrane type-1" evidence="8">
    <location>
        <begin position="73"/>
        <end position="257"/>
    </location>
</feature>
<gene>
    <name evidence="9" type="ORF">C1S65_13835</name>
</gene>
<keyword evidence="5 7" id="KW-1133">Transmembrane helix</keyword>
<evidence type="ECO:0000313" key="9">
    <source>
        <dbReference type="EMBL" id="AXA25143.1"/>
    </source>
</evidence>
<evidence type="ECO:0000259" key="8">
    <source>
        <dbReference type="PROSITE" id="PS50928"/>
    </source>
</evidence>
<dbReference type="PROSITE" id="PS50928">
    <property type="entry name" value="ABC_TM1"/>
    <property type="match status" value="1"/>
</dbReference>
<dbReference type="GO" id="GO:0055085">
    <property type="term" value="P:transmembrane transport"/>
    <property type="evidence" value="ECO:0007669"/>
    <property type="project" value="InterPro"/>
</dbReference>
<evidence type="ECO:0000256" key="6">
    <source>
        <dbReference type="ARBA" id="ARBA00023136"/>
    </source>
</evidence>
<sequence length="278" mass="30837">MSWTTLWLLRAALLLALFSFWSWLAADEELAFFVGHPHAVLQQLWRWLSTGNGSLELYWQDHLLTTLNFPGTLYPHLLVTLTETLLAFLLGLTSGLAFGLWLGLTPTLARVLSPFIKAANAVPRVVLAPLLVMWLGLGIASKVALGITLVFFAVFFNVYQGVREVSPALLANVRLLGANRWQLIRIVYLPAALGWVFSSLNTVIGLAFVGVVVGEYLGSTRGIGYLILQAEATFDVNTVLAGIIVLTCCALLFDALLARLERRLSAWRQQSDDEQRRW</sequence>
<feature type="transmembrane region" description="Helical" evidence="7">
    <location>
        <begin position="85"/>
        <end position="109"/>
    </location>
</feature>
<evidence type="ECO:0000256" key="1">
    <source>
        <dbReference type="ARBA" id="ARBA00004651"/>
    </source>
</evidence>
<keyword evidence="6 7" id="KW-0472">Membrane</keyword>
<dbReference type="GO" id="GO:0005886">
    <property type="term" value="C:plasma membrane"/>
    <property type="evidence" value="ECO:0007669"/>
    <property type="project" value="UniProtKB-SubCell"/>
</dbReference>
<protein>
    <submittedName>
        <fullName evidence="9">ABC transporter permease</fullName>
    </submittedName>
</protein>
<dbReference type="AlphaFoldDB" id="A0AAD0L677"/>
<evidence type="ECO:0000256" key="4">
    <source>
        <dbReference type="ARBA" id="ARBA00022692"/>
    </source>
</evidence>
<feature type="transmembrane region" description="Helical" evidence="7">
    <location>
        <begin position="143"/>
        <end position="162"/>
    </location>
</feature>
<evidence type="ECO:0000313" key="10">
    <source>
        <dbReference type="Proteomes" id="UP000251617"/>
    </source>
</evidence>
<organism evidence="9 10">
    <name type="scientific">Pseudomonas putida</name>
    <name type="common">Arthrobacter siderocapsulatus</name>
    <dbReference type="NCBI Taxonomy" id="303"/>
    <lineage>
        <taxon>Bacteria</taxon>
        <taxon>Pseudomonadati</taxon>
        <taxon>Pseudomonadota</taxon>
        <taxon>Gammaproteobacteria</taxon>
        <taxon>Pseudomonadales</taxon>
        <taxon>Pseudomonadaceae</taxon>
        <taxon>Pseudomonas</taxon>
    </lineage>
</organism>
<evidence type="ECO:0000256" key="7">
    <source>
        <dbReference type="RuleBase" id="RU363032"/>
    </source>
</evidence>